<feature type="domain" description="Acyl-CoA oxidase/dehydrogenase middle" evidence="7">
    <location>
        <begin position="163"/>
        <end position="266"/>
    </location>
</feature>
<evidence type="ECO:0000256" key="4">
    <source>
        <dbReference type="ARBA" id="ARBA00022827"/>
    </source>
</evidence>
<feature type="domain" description="Acyl-CoA dehydrogenase/oxidase C-terminal" evidence="6">
    <location>
        <begin position="277"/>
        <end position="445"/>
    </location>
</feature>
<evidence type="ECO:0000313" key="10">
    <source>
        <dbReference type="EMBL" id="WOB08858.1"/>
    </source>
</evidence>
<feature type="domain" description="Acetyl-CoA dehydrogenase-like C-terminal" evidence="9">
    <location>
        <begin position="473"/>
        <end position="572"/>
    </location>
</feature>
<dbReference type="PANTHER" id="PTHR42803:SF1">
    <property type="entry name" value="BROAD-SPECIFICITY LINEAR ACYL-COA DEHYDROGENASE FADE5"/>
    <property type="match status" value="1"/>
</dbReference>
<dbReference type="Pfam" id="PF12806">
    <property type="entry name" value="Acyl-CoA_dh_C"/>
    <property type="match status" value="1"/>
</dbReference>
<accession>A0ABZ0CVE9</accession>
<evidence type="ECO:0000259" key="6">
    <source>
        <dbReference type="Pfam" id="PF00441"/>
    </source>
</evidence>
<organism evidence="10 11">
    <name type="scientific">Piscinibacter gummiphilus</name>
    <dbReference type="NCBI Taxonomy" id="946333"/>
    <lineage>
        <taxon>Bacteria</taxon>
        <taxon>Pseudomonadati</taxon>
        <taxon>Pseudomonadota</taxon>
        <taxon>Betaproteobacteria</taxon>
        <taxon>Burkholderiales</taxon>
        <taxon>Sphaerotilaceae</taxon>
        <taxon>Piscinibacter</taxon>
    </lineage>
</organism>
<sequence>MWQYHPPLRDIRFVTEELLNLPAQWAQIPAFAEVDADTARQVIEEAGKFASEVLGPLNAVGDVEGCTLKDGIVTTPKGFREAYQAFVQAGWPALACEPEVGGQGLPQSLNAVLHEMLNSANHAWNMYPGLLHGAYESLLAHATPELKARYLPKVVSGEWLSTMCLTEAHAGSDLGLLKTRAEPQPDGSYRVSGTKIFISGGEHDLTDNIVHMVLARIAGAPAGTKGLSLFLVPKVMPDGSRNTLRCDGLEKKMGIKGSATCVMSFEGATGWLVGDVNRGLAGMFVMMNAARLHVGLQGVGHAESAYQNALAYALERVQMRAPLRSPERKVAEADPIALHPAVRHNLLRQRALLEGGRLLAYETAHLLDIAERHPDEAVRHVAHDEVSLLTPICKAFLTDNGFAAAQAAQQVYGGHGYIHDYGVEQCVRDSRISRIYEGTNEIQAIDLLVRKVVADGGVKLAGLIERLQRELPTGELAARVQPWLANWQQATQQLLKHSASDAELPYRVADDYLRLAGLVLLAQGWARAEAVAASHATPFHTAKRETAQYYLDYLLPEAGLCLARIRAGQNPLPQLSAPSA</sequence>
<dbReference type="InterPro" id="IPR046373">
    <property type="entry name" value="Acyl-CoA_Oxase/DH_mid-dom_sf"/>
</dbReference>
<evidence type="ECO:0000256" key="3">
    <source>
        <dbReference type="ARBA" id="ARBA00022630"/>
    </source>
</evidence>
<keyword evidence="3" id="KW-0285">Flavoprotein</keyword>
<dbReference type="Gene3D" id="2.40.110.10">
    <property type="entry name" value="Butyryl-CoA Dehydrogenase, subunit A, domain 2"/>
    <property type="match status" value="1"/>
</dbReference>
<keyword evidence="5" id="KW-0560">Oxidoreductase</keyword>
<reference evidence="10 11" key="1">
    <citation type="submission" date="2023-10" db="EMBL/GenBank/DDBJ databases">
        <title>Bacteria for the degradation of biodegradable plastic PBAT(Polybutylene adipate terephthalate).</title>
        <authorList>
            <person name="Weon H.-Y."/>
            <person name="Yeon J."/>
        </authorList>
    </citation>
    <scope>NUCLEOTIDE SEQUENCE [LARGE SCALE GENOMIC DNA]</scope>
    <source>
        <strain evidence="10 11">SBD 7-3</strain>
    </source>
</reference>
<dbReference type="InterPro" id="IPR013786">
    <property type="entry name" value="AcylCoA_DH/ox_N"/>
</dbReference>
<dbReference type="InterPro" id="IPR009075">
    <property type="entry name" value="AcylCo_DH/oxidase_C"/>
</dbReference>
<dbReference type="RefSeq" id="WP_316701734.1">
    <property type="nucleotide sequence ID" value="NZ_CP136336.1"/>
</dbReference>
<dbReference type="Pfam" id="PF02770">
    <property type="entry name" value="Acyl-CoA_dh_M"/>
    <property type="match status" value="1"/>
</dbReference>
<dbReference type="InterPro" id="IPR025878">
    <property type="entry name" value="Acyl-CoA_dh-like_C_dom"/>
</dbReference>
<dbReference type="Gene3D" id="1.10.540.10">
    <property type="entry name" value="Acyl-CoA dehydrogenase/oxidase, N-terminal domain"/>
    <property type="match status" value="1"/>
</dbReference>
<evidence type="ECO:0000256" key="5">
    <source>
        <dbReference type="ARBA" id="ARBA00023002"/>
    </source>
</evidence>
<dbReference type="Gene3D" id="1.20.140.10">
    <property type="entry name" value="Butyryl-CoA Dehydrogenase, subunit A, domain 3"/>
    <property type="match status" value="1"/>
</dbReference>
<dbReference type="InterPro" id="IPR009100">
    <property type="entry name" value="AcylCoA_DH/oxidase_NM_dom_sf"/>
</dbReference>
<dbReference type="InterPro" id="IPR052166">
    <property type="entry name" value="Diverse_Acyl-CoA_DH"/>
</dbReference>
<evidence type="ECO:0000256" key="1">
    <source>
        <dbReference type="ARBA" id="ARBA00001974"/>
    </source>
</evidence>
<dbReference type="Pfam" id="PF02771">
    <property type="entry name" value="Acyl-CoA_dh_N"/>
    <property type="match status" value="1"/>
</dbReference>
<evidence type="ECO:0000259" key="7">
    <source>
        <dbReference type="Pfam" id="PF02770"/>
    </source>
</evidence>
<gene>
    <name evidence="10" type="ORF">RXV79_02080</name>
</gene>
<feature type="domain" description="Acyl-CoA dehydrogenase/oxidase N-terminal" evidence="8">
    <location>
        <begin position="39"/>
        <end position="158"/>
    </location>
</feature>
<dbReference type="InterPro" id="IPR006091">
    <property type="entry name" value="Acyl-CoA_Oxase/DH_mid-dom"/>
</dbReference>
<proteinExistence type="inferred from homology"/>
<dbReference type="InterPro" id="IPR036250">
    <property type="entry name" value="AcylCo_DH-like_C"/>
</dbReference>
<dbReference type="Pfam" id="PF00441">
    <property type="entry name" value="Acyl-CoA_dh_1"/>
    <property type="match status" value="1"/>
</dbReference>
<comment type="cofactor">
    <cofactor evidence="1">
        <name>FAD</name>
        <dbReference type="ChEBI" id="CHEBI:57692"/>
    </cofactor>
</comment>
<dbReference type="InterPro" id="IPR037069">
    <property type="entry name" value="AcylCoA_DH/ox_N_sf"/>
</dbReference>
<dbReference type="Proteomes" id="UP001303946">
    <property type="component" value="Chromosome"/>
</dbReference>
<dbReference type="PANTHER" id="PTHR42803">
    <property type="entry name" value="ACYL-COA DEHYDROGENASE"/>
    <property type="match status" value="1"/>
</dbReference>
<evidence type="ECO:0000259" key="9">
    <source>
        <dbReference type="Pfam" id="PF12806"/>
    </source>
</evidence>
<dbReference type="SUPFAM" id="SSF56645">
    <property type="entry name" value="Acyl-CoA dehydrogenase NM domain-like"/>
    <property type="match status" value="1"/>
</dbReference>
<evidence type="ECO:0000313" key="11">
    <source>
        <dbReference type="Proteomes" id="UP001303946"/>
    </source>
</evidence>
<keyword evidence="11" id="KW-1185">Reference proteome</keyword>
<comment type="similarity">
    <text evidence="2">Belongs to the acyl-CoA dehydrogenase family.</text>
</comment>
<dbReference type="SUPFAM" id="SSF47203">
    <property type="entry name" value="Acyl-CoA dehydrogenase C-terminal domain-like"/>
    <property type="match status" value="1"/>
</dbReference>
<protein>
    <submittedName>
        <fullName evidence="10">Acyl-CoA dehydrogenase family protein</fullName>
    </submittedName>
</protein>
<name>A0ABZ0CVE9_9BURK</name>
<evidence type="ECO:0000256" key="2">
    <source>
        <dbReference type="ARBA" id="ARBA00009347"/>
    </source>
</evidence>
<evidence type="ECO:0000259" key="8">
    <source>
        <dbReference type="Pfam" id="PF02771"/>
    </source>
</evidence>
<dbReference type="EMBL" id="CP136336">
    <property type="protein sequence ID" value="WOB08858.1"/>
    <property type="molecule type" value="Genomic_DNA"/>
</dbReference>
<keyword evidence="4" id="KW-0274">FAD</keyword>